<dbReference type="InterPro" id="IPR013022">
    <property type="entry name" value="Xyl_isomerase-like_TIM-brl"/>
</dbReference>
<evidence type="ECO:0000313" key="2">
    <source>
        <dbReference type="EMBL" id="TWT35768.1"/>
    </source>
</evidence>
<name>A0A5C5VB59_9BACT</name>
<dbReference type="InterPro" id="IPR050312">
    <property type="entry name" value="IolE/XylAMocC-like"/>
</dbReference>
<dbReference type="SUPFAM" id="SSF51658">
    <property type="entry name" value="Xylose isomerase-like"/>
    <property type="match status" value="1"/>
</dbReference>
<dbReference type="Proteomes" id="UP000316714">
    <property type="component" value="Unassembled WGS sequence"/>
</dbReference>
<organism evidence="2 3">
    <name type="scientific">Posidoniimonas corsicana</name>
    <dbReference type="NCBI Taxonomy" id="1938618"/>
    <lineage>
        <taxon>Bacteria</taxon>
        <taxon>Pseudomonadati</taxon>
        <taxon>Planctomycetota</taxon>
        <taxon>Planctomycetia</taxon>
        <taxon>Pirellulales</taxon>
        <taxon>Lacipirellulaceae</taxon>
        <taxon>Posidoniimonas</taxon>
    </lineage>
</organism>
<proteinExistence type="predicted"/>
<dbReference type="AlphaFoldDB" id="A0A5C5VB59"/>
<feature type="domain" description="Xylose isomerase-like TIM barrel" evidence="1">
    <location>
        <begin position="20"/>
        <end position="273"/>
    </location>
</feature>
<keyword evidence="3" id="KW-1185">Reference proteome</keyword>
<dbReference type="PANTHER" id="PTHR12110:SF52">
    <property type="entry name" value="XYLOSE ISOMERASE"/>
    <property type="match status" value="1"/>
</dbReference>
<keyword evidence="2" id="KW-0413">Isomerase</keyword>
<sequence>MILGYNTNGFAHHSLRQSIEVLASLGFRAVAITIDHDVLSPLDAHNLQQLDRTAELLQRCNLRCVVETGCRYLLDPLNKHEPTLVSPDERARNERVAFYRYAIDVAERLDAACVSLWSGVVRDDAPEQVATQRLSAGLRDVLSHAAERGVTVAMEPEPGMLIDTVDSYRRLVGSLDAPGELRLTLDIGHLHCNGELPIADVIRSSADQIVNVHIEDMRAGAHEHLLFGDGEIDFPPVIAALQESGYEGPLCVELSRHSHMAPEAARRSIEFLAPLLE</sequence>
<comment type="caution">
    <text evidence="2">The sequence shown here is derived from an EMBL/GenBank/DDBJ whole genome shotgun (WGS) entry which is preliminary data.</text>
</comment>
<gene>
    <name evidence="2" type="primary">ulaE</name>
    <name evidence="2" type="ORF">KOR34_06620</name>
</gene>
<dbReference type="PANTHER" id="PTHR12110">
    <property type="entry name" value="HYDROXYPYRUVATE ISOMERASE"/>
    <property type="match status" value="1"/>
</dbReference>
<dbReference type="GO" id="GO:0034015">
    <property type="term" value="F:L-ribulose-5-phosphate 3-epimerase activity"/>
    <property type="evidence" value="ECO:0007669"/>
    <property type="project" value="UniProtKB-EC"/>
</dbReference>
<evidence type="ECO:0000259" key="1">
    <source>
        <dbReference type="Pfam" id="PF01261"/>
    </source>
</evidence>
<reference evidence="2 3" key="1">
    <citation type="submission" date="2019-02" db="EMBL/GenBank/DDBJ databases">
        <title>Deep-cultivation of Planctomycetes and their phenomic and genomic characterization uncovers novel biology.</title>
        <authorList>
            <person name="Wiegand S."/>
            <person name="Jogler M."/>
            <person name="Boedeker C."/>
            <person name="Pinto D."/>
            <person name="Vollmers J."/>
            <person name="Rivas-Marin E."/>
            <person name="Kohn T."/>
            <person name="Peeters S.H."/>
            <person name="Heuer A."/>
            <person name="Rast P."/>
            <person name="Oberbeckmann S."/>
            <person name="Bunk B."/>
            <person name="Jeske O."/>
            <person name="Meyerdierks A."/>
            <person name="Storesund J.E."/>
            <person name="Kallscheuer N."/>
            <person name="Luecker S."/>
            <person name="Lage O.M."/>
            <person name="Pohl T."/>
            <person name="Merkel B.J."/>
            <person name="Hornburger P."/>
            <person name="Mueller R.-W."/>
            <person name="Bruemmer F."/>
            <person name="Labrenz M."/>
            <person name="Spormann A.M."/>
            <person name="Op Den Camp H."/>
            <person name="Overmann J."/>
            <person name="Amann R."/>
            <person name="Jetten M.S.M."/>
            <person name="Mascher T."/>
            <person name="Medema M.H."/>
            <person name="Devos D.P."/>
            <person name="Kaster A.-K."/>
            <person name="Ovreas L."/>
            <person name="Rohde M."/>
            <person name="Galperin M.Y."/>
            <person name="Jogler C."/>
        </authorList>
    </citation>
    <scope>NUCLEOTIDE SEQUENCE [LARGE SCALE GENOMIC DNA]</scope>
    <source>
        <strain evidence="2 3">KOR34</strain>
    </source>
</reference>
<protein>
    <submittedName>
        <fullName evidence="2">L-ribulose-5-phosphate 3-epimerase UlaE</fullName>
        <ecNumber evidence="2">5.1.3.22</ecNumber>
    </submittedName>
</protein>
<dbReference type="RefSeq" id="WP_146562154.1">
    <property type="nucleotide sequence ID" value="NZ_SIHJ01000001.1"/>
</dbReference>
<accession>A0A5C5VB59</accession>
<evidence type="ECO:0000313" key="3">
    <source>
        <dbReference type="Proteomes" id="UP000316714"/>
    </source>
</evidence>
<dbReference type="Gene3D" id="3.20.20.150">
    <property type="entry name" value="Divalent-metal-dependent TIM barrel enzymes"/>
    <property type="match status" value="1"/>
</dbReference>
<dbReference type="InterPro" id="IPR036237">
    <property type="entry name" value="Xyl_isomerase-like_sf"/>
</dbReference>
<dbReference type="EMBL" id="SIHJ01000001">
    <property type="protein sequence ID" value="TWT35768.1"/>
    <property type="molecule type" value="Genomic_DNA"/>
</dbReference>
<dbReference type="EC" id="5.1.3.22" evidence="2"/>
<dbReference type="OrthoDB" id="1900402at2"/>
<dbReference type="Pfam" id="PF01261">
    <property type="entry name" value="AP_endonuc_2"/>
    <property type="match status" value="1"/>
</dbReference>